<comment type="caution">
    <text evidence="1">The sequence shown here is derived from an EMBL/GenBank/DDBJ whole genome shotgun (WGS) entry which is preliminary data.</text>
</comment>
<evidence type="ECO:0000313" key="1">
    <source>
        <dbReference type="EMBL" id="SIT40029.1"/>
    </source>
</evidence>
<gene>
    <name evidence="1" type="ORF">BN2476_230352</name>
</gene>
<evidence type="ECO:0000313" key="2">
    <source>
        <dbReference type="Proteomes" id="UP000195569"/>
    </source>
</evidence>
<accession>A0A1N7RY92</accession>
<proteinExistence type="predicted"/>
<dbReference type="AlphaFoldDB" id="A0A1N7RY92"/>
<protein>
    <submittedName>
        <fullName evidence="1">Uncharacterized protein</fullName>
    </submittedName>
</protein>
<dbReference type="EMBL" id="CYGY02000023">
    <property type="protein sequence ID" value="SIT40029.1"/>
    <property type="molecule type" value="Genomic_DNA"/>
</dbReference>
<name>A0A1N7RY92_9BURK</name>
<sequence length="65" mass="7329">MHSRARLGLARALLSWRRDGDFAHDGFYNAARRARRGLRAVGTVLIQNVPGFTRCCENELQKEGS</sequence>
<reference evidence="1" key="1">
    <citation type="submission" date="2016-12" db="EMBL/GenBank/DDBJ databases">
        <authorList>
            <person name="Moulin L."/>
        </authorList>
    </citation>
    <scope>NUCLEOTIDE SEQUENCE [LARGE SCALE GENOMIC DNA]</scope>
    <source>
        <strain evidence="1">STM 7183</strain>
    </source>
</reference>
<organism evidence="1 2">
    <name type="scientific">Paraburkholderia piptadeniae</name>
    <dbReference type="NCBI Taxonomy" id="1701573"/>
    <lineage>
        <taxon>Bacteria</taxon>
        <taxon>Pseudomonadati</taxon>
        <taxon>Pseudomonadota</taxon>
        <taxon>Betaproteobacteria</taxon>
        <taxon>Burkholderiales</taxon>
        <taxon>Burkholderiaceae</taxon>
        <taxon>Paraburkholderia</taxon>
    </lineage>
</organism>
<dbReference type="Proteomes" id="UP000195569">
    <property type="component" value="Unassembled WGS sequence"/>
</dbReference>
<keyword evidence="2" id="KW-1185">Reference proteome</keyword>